<protein>
    <recommendedName>
        <fullName evidence="2">Protein LTV1 homolog</fullName>
    </recommendedName>
</protein>
<dbReference type="GO" id="GO:0000056">
    <property type="term" value="P:ribosomal small subunit export from nucleus"/>
    <property type="evidence" value="ECO:0007669"/>
    <property type="project" value="TreeGrafter"/>
</dbReference>
<feature type="region of interest" description="Disordered" evidence="3">
    <location>
        <begin position="474"/>
        <end position="516"/>
    </location>
</feature>
<dbReference type="AlphaFoldDB" id="A0AAJ6VV44"/>
<dbReference type="PANTHER" id="PTHR21531:SF0">
    <property type="entry name" value="PROTEIN LTV1 HOMOLOG"/>
    <property type="match status" value="1"/>
</dbReference>
<accession>A0AAJ6VV44</accession>
<dbReference type="InterPro" id="IPR007307">
    <property type="entry name" value="Ltv1"/>
</dbReference>
<dbReference type="GO" id="GO:0030688">
    <property type="term" value="C:preribosome, small subunit precursor"/>
    <property type="evidence" value="ECO:0007669"/>
    <property type="project" value="TreeGrafter"/>
</dbReference>
<feature type="region of interest" description="Disordered" evidence="3">
    <location>
        <begin position="224"/>
        <end position="258"/>
    </location>
</feature>
<proteinExistence type="inferred from homology"/>
<dbReference type="CTD" id="84946"/>
<dbReference type="GO" id="GO:0042274">
    <property type="term" value="P:ribosomal small subunit biogenesis"/>
    <property type="evidence" value="ECO:0007669"/>
    <property type="project" value="InterPro"/>
</dbReference>
<organism evidence="4 5">
    <name type="scientific">Galendromus occidentalis</name>
    <name type="common">western predatory mite</name>
    <dbReference type="NCBI Taxonomy" id="34638"/>
    <lineage>
        <taxon>Eukaryota</taxon>
        <taxon>Metazoa</taxon>
        <taxon>Ecdysozoa</taxon>
        <taxon>Arthropoda</taxon>
        <taxon>Chelicerata</taxon>
        <taxon>Arachnida</taxon>
        <taxon>Acari</taxon>
        <taxon>Parasitiformes</taxon>
        <taxon>Mesostigmata</taxon>
        <taxon>Gamasina</taxon>
        <taxon>Phytoseioidea</taxon>
        <taxon>Phytoseiidae</taxon>
        <taxon>Typhlodrominae</taxon>
        <taxon>Galendromus</taxon>
    </lineage>
</organism>
<dbReference type="GeneID" id="100897228"/>
<comment type="similarity">
    <text evidence="1">Belongs to the LTV1 family.</text>
</comment>
<dbReference type="RefSeq" id="XP_003737992.1">
    <property type="nucleotide sequence ID" value="XM_003737944.1"/>
</dbReference>
<keyword evidence="4" id="KW-1185">Reference proteome</keyword>
<reference evidence="5" key="1">
    <citation type="submission" date="2025-08" db="UniProtKB">
        <authorList>
            <consortium name="RefSeq"/>
        </authorList>
    </citation>
    <scope>IDENTIFICATION</scope>
</reference>
<evidence type="ECO:0000256" key="1">
    <source>
        <dbReference type="ARBA" id="ARBA00009078"/>
    </source>
</evidence>
<dbReference type="GO" id="GO:0005829">
    <property type="term" value="C:cytosol"/>
    <property type="evidence" value="ECO:0007669"/>
    <property type="project" value="TreeGrafter"/>
</dbReference>
<dbReference type="Proteomes" id="UP000694867">
    <property type="component" value="Unplaced"/>
</dbReference>
<evidence type="ECO:0000313" key="4">
    <source>
        <dbReference type="Proteomes" id="UP000694867"/>
    </source>
</evidence>
<name>A0AAJ6VV44_9ACAR</name>
<evidence type="ECO:0000256" key="3">
    <source>
        <dbReference type="SAM" id="MobiDB-lite"/>
    </source>
</evidence>
<dbReference type="Pfam" id="PF04180">
    <property type="entry name" value="LTV"/>
    <property type="match status" value="1"/>
</dbReference>
<evidence type="ECO:0000313" key="5">
    <source>
        <dbReference type="RefSeq" id="XP_003737992.1"/>
    </source>
</evidence>
<evidence type="ECO:0000256" key="2">
    <source>
        <dbReference type="ARBA" id="ARBA00021561"/>
    </source>
</evidence>
<dbReference type="KEGG" id="goe:100897228"/>
<dbReference type="PANTHER" id="PTHR21531">
    <property type="entry name" value="LOW-TEMPERATURE VIABILITY PROTEIN LTV1-RELATED"/>
    <property type="match status" value="1"/>
</dbReference>
<gene>
    <name evidence="5" type="primary">LOC100897228</name>
</gene>
<dbReference type="GO" id="GO:0005634">
    <property type="term" value="C:nucleus"/>
    <property type="evidence" value="ECO:0007669"/>
    <property type="project" value="TreeGrafter"/>
</dbReference>
<sequence length="532" mass="60591">MPRHRKRRFIDPRKSVTFEVVPRNQVDPLVVDETAPKNVLVEKRTKRIIDTDSHEPRKPADEEKRLEEQHKYGIYFDDDYNYLQHLRDVHVLGTMEKIVRVNKDGIQMRISEGKKSGDDVDEKEHVELSPRKSQILLPSSVFASHVEERVGHLHKGLTHAGPQPDWDPDIMAALDDDAVGSVEAEDALEDDFVALASGGANLIEDLGAGDTELSTRRFYFVEGKGETTSPDDEDEFFLSSDTENYGEDESSSETANNDDMRINKIHRNSLLARSALEETRSRFTNYSLSSSVMTRTGGLKSLDEQFEDMFDKEYNECDIGALDGEAIEGRLPLGSSTLSRLADRYQNEVRLNRKEVDDSLGGIQDDLRTRVLRSLDRTETTEELRCLDKDPDLAEQSWDCESILSTYSNILNRPTVIELGRKTSAVQLSSRGLPVENDGLSRKNLRQLDGGYPLKSEDYAKSVCSRASLVSAKRPKDESSIDRKTRKNQVKDFRRERRAEKKQSKQAFREEESRQRIQEMNVRSGLQGLKLY</sequence>